<dbReference type="NCBIfam" id="TIGR00756">
    <property type="entry name" value="PPR"/>
    <property type="match status" value="11"/>
</dbReference>
<evidence type="ECO:0008006" key="6">
    <source>
        <dbReference type="Google" id="ProtNLM"/>
    </source>
</evidence>
<reference evidence="4" key="1">
    <citation type="submission" date="2023-05" db="EMBL/GenBank/DDBJ databases">
        <title>Genome and transcriptome analyses reveal genes involved in the formation of fine ridges on petal epidermal cells in Hibiscus trionum.</title>
        <authorList>
            <person name="Koshimizu S."/>
            <person name="Masuda S."/>
            <person name="Ishii T."/>
            <person name="Shirasu K."/>
            <person name="Hoshino A."/>
            <person name="Arita M."/>
        </authorList>
    </citation>
    <scope>NUCLEOTIDE SEQUENCE</scope>
    <source>
        <strain evidence="4">Hamamatsu line</strain>
    </source>
</reference>
<dbReference type="Pfam" id="PF13041">
    <property type="entry name" value="PPR_2"/>
    <property type="match status" value="5"/>
</dbReference>
<keyword evidence="5" id="KW-1185">Reference proteome</keyword>
<dbReference type="Pfam" id="PF01535">
    <property type="entry name" value="PPR"/>
    <property type="match status" value="1"/>
</dbReference>
<dbReference type="SUPFAM" id="SSF81901">
    <property type="entry name" value="HCP-like"/>
    <property type="match status" value="1"/>
</dbReference>
<feature type="repeat" description="PPR" evidence="3">
    <location>
        <begin position="443"/>
        <end position="477"/>
    </location>
</feature>
<dbReference type="InterPro" id="IPR002885">
    <property type="entry name" value="PPR_rpt"/>
</dbReference>
<feature type="repeat" description="PPR" evidence="3">
    <location>
        <begin position="548"/>
        <end position="582"/>
    </location>
</feature>
<proteinExistence type="inferred from homology"/>
<comment type="caution">
    <text evidence="4">The sequence shown here is derived from an EMBL/GenBank/DDBJ whole genome shotgun (WGS) entry which is preliminary data.</text>
</comment>
<feature type="repeat" description="PPR" evidence="3">
    <location>
        <begin position="331"/>
        <end position="365"/>
    </location>
</feature>
<feature type="repeat" description="PPR" evidence="3">
    <location>
        <begin position="296"/>
        <end position="330"/>
    </location>
</feature>
<dbReference type="OrthoDB" id="185373at2759"/>
<sequence length="756" mass="83989">MKTAIPISKHSKLLLLKPQSASYILTRHLSAEANPQQRPQEDDSKINQAVQLLLQNPHQEWPSNQPLHSLLFSSPSPSPRFLYNVTRNLASSVLALDFLRHLRQNSPSQDTHLLSYPFQALVELAGRELDAGSSLSELYQASKEWGIPLTINAAAILIRYLGRHKMVDESVILFNGLDPSLKNTHIRNVFIDVLLRDGRFESALNVLDEMLQPVSEAPPDKITGDIVLNGLLKGDRKGKNLGEENTIKLALSFGKHGVFPTTFWLTKMLSRLCKSGKINQAWNVLHELLTLRAPLETPPFNVLFTGLGRSGDTKRMNTLLAEMKESRIYPDAVTFGVFINQLCKLRRVDEAMEVLNKLGEGNGSDGVSIAADVIMYNTVIDGLCKVGRQEEGLHLMERMRSMKGSEPNIVTYNCLIDGFCKAGEIERGKLLFEQMNEDGISPNVITLNTLIDGMCKHGMINSALEFFNDMQGKGLQGNAVTYTTLITAYCDLGNIAKAVDLFDQMLTSGCSMNAMVYYSLISGLCKAGRMDDAGNVLLKLKEAGFRPDIVCYNSLVRGHFKENMVNKAYDIIKEMLEAGMKPDSVSYNTLIAYFCKTGDLELADEAMKEMNNQGVVPTIATYGALIHAYCSNGKIKEAMKLFNDMNSLSKIPPNTTIYNSLIESLCKNNDIKGALSLMDDMKAKRVKPNTTTYNAVFKGLREKNLLEDAYRMMEGMIVHACNPDSITMGILREWLSAAGKSEKLQSFVQGNRVSPR</sequence>
<feature type="repeat" description="PPR" evidence="3">
    <location>
        <begin position="583"/>
        <end position="617"/>
    </location>
</feature>
<organism evidence="4 5">
    <name type="scientific">Hibiscus trionum</name>
    <name type="common">Flower of an hour</name>
    <dbReference type="NCBI Taxonomy" id="183268"/>
    <lineage>
        <taxon>Eukaryota</taxon>
        <taxon>Viridiplantae</taxon>
        <taxon>Streptophyta</taxon>
        <taxon>Embryophyta</taxon>
        <taxon>Tracheophyta</taxon>
        <taxon>Spermatophyta</taxon>
        <taxon>Magnoliopsida</taxon>
        <taxon>eudicotyledons</taxon>
        <taxon>Gunneridae</taxon>
        <taxon>Pentapetalae</taxon>
        <taxon>rosids</taxon>
        <taxon>malvids</taxon>
        <taxon>Malvales</taxon>
        <taxon>Malvaceae</taxon>
        <taxon>Malvoideae</taxon>
        <taxon>Hibiscus</taxon>
    </lineage>
</organism>
<feature type="repeat" description="PPR" evidence="3">
    <location>
        <begin position="689"/>
        <end position="723"/>
    </location>
</feature>
<feature type="repeat" description="PPR" evidence="3">
    <location>
        <begin position="478"/>
        <end position="512"/>
    </location>
</feature>
<evidence type="ECO:0000256" key="1">
    <source>
        <dbReference type="ARBA" id="ARBA00007626"/>
    </source>
</evidence>
<dbReference type="PANTHER" id="PTHR47933">
    <property type="entry name" value="PENTATRICOPEPTIDE REPEAT-CONTAINING PROTEIN 1, MITOCHONDRIAL"/>
    <property type="match status" value="1"/>
</dbReference>
<feature type="repeat" description="PPR" evidence="3">
    <location>
        <begin position="372"/>
        <end position="402"/>
    </location>
</feature>
<protein>
    <recommendedName>
        <fullName evidence="6">Pentatricopeptide repeat-containing protein</fullName>
    </recommendedName>
</protein>
<dbReference type="InterPro" id="IPR051240">
    <property type="entry name" value="Mito_RNA-Proc/Resp"/>
</dbReference>
<dbReference type="AlphaFoldDB" id="A0A9W7HWV9"/>
<dbReference type="PROSITE" id="PS51375">
    <property type="entry name" value="PPR"/>
    <property type="match status" value="12"/>
</dbReference>
<gene>
    <name evidence="4" type="ORF">HRI_002259700</name>
</gene>
<feature type="repeat" description="PPR" evidence="3">
    <location>
        <begin position="513"/>
        <end position="547"/>
    </location>
</feature>
<comment type="similarity">
    <text evidence="1">Belongs to the PPR family. P subfamily.</text>
</comment>
<evidence type="ECO:0000313" key="4">
    <source>
        <dbReference type="EMBL" id="GMI85904.1"/>
    </source>
</evidence>
<evidence type="ECO:0000313" key="5">
    <source>
        <dbReference type="Proteomes" id="UP001165190"/>
    </source>
</evidence>
<dbReference type="GO" id="GO:0003729">
    <property type="term" value="F:mRNA binding"/>
    <property type="evidence" value="ECO:0007669"/>
    <property type="project" value="TreeGrafter"/>
</dbReference>
<evidence type="ECO:0000256" key="2">
    <source>
        <dbReference type="ARBA" id="ARBA00022737"/>
    </source>
</evidence>
<feature type="repeat" description="PPR" evidence="3">
    <location>
        <begin position="408"/>
        <end position="442"/>
    </location>
</feature>
<evidence type="ECO:0000256" key="3">
    <source>
        <dbReference type="PROSITE-ProRule" id="PRU00708"/>
    </source>
</evidence>
<accession>A0A9W7HWV9</accession>
<dbReference type="Proteomes" id="UP001165190">
    <property type="component" value="Unassembled WGS sequence"/>
</dbReference>
<feature type="repeat" description="PPR" evidence="3">
    <location>
        <begin position="654"/>
        <end position="688"/>
    </location>
</feature>
<feature type="repeat" description="PPR" evidence="3">
    <location>
        <begin position="618"/>
        <end position="652"/>
    </location>
</feature>
<dbReference type="Pfam" id="PF12854">
    <property type="entry name" value="PPR_1"/>
    <property type="match status" value="2"/>
</dbReference>
<dbReference type="InterPro" id="IPR011990">
    <property type="entry name" value="TPR-like_helical_dom_sf"/>
</dbReference>
<keyword evidence="2" id="KW-0677">Repeat</keyword>
<dbReference type="EMBL" id="BSYR01000020">
    <property type="protein sequence ID" value="GMI85904.1"/>
    <property type="molecule type" value="Genomic_DNA"/>
</dbReference>
<dbReference type="Gene3D" id="1.25.40.10">
    <property type="entry name" value="Tetratricopeptide repeat domain"/>
    <property type="match status" value="5"/>
</dbReference>
<name>A0A9W7HWV9_HIBTR</name>
<dbReference type="PANTHER" id="PTHR47933:SF45">
    <property type="entry name" value="PENTACOTRIPEPTIDE-REPEAT REGION OF PRORP DOMAIN-CONTAINING PROTEIN"/>
    <property type="match status" value="1"/>
</dbReference>